<dbReference type="Pfam" id="PF13318">
    <property type="entry name" value="AtzG-like"/>
    <property type="match status" value="1"/>
</dbReference>
<protein>
    <recommendedName>
        <fullName evidence="2">DUF4089 domain-containing protein</fullName>
    </recommendedName>
</protein>
<sequence>MTEPSPDPAMLVDQMAALVGLALQPDHRPGVIENFVRITAIAQLVTEFPLSEEIEIAPVFKP</sequence>
<evidence type="ECO:0008006" key="2">
    <source>
        <dbReference type="Google" id="ProtNLM"/>
    </source>
</evidence>
<dbReference type="EMBL" id="CADCTY010001837">
    <property type="protein sequence ID" value="CAA9390221.1"/>
    <property type="molecule type" value="Genomic_DNA"/>
</dbReference>
<evidence type="ECO:0000313" key="1">
    <source>
        <dbReference type="EMBL" id="CAA9390221.1"/>
    </source>
</evidence>
<dbReference type="InterPro" id="IPR025148">
    <property type="entry name" value="AtzG-like"/>
</dbReference>
<reference evidence="1" key="1">
    <citation type="submission" date="2020-02" db="EMBL/GenBank/DDBJ databases">
        <authorList>
            <person name="Meier V. D."/>
        </authorList>
    </citation>
    <scope>NUCLEOTIDE SEQUENCE</scope>
    <source>
        <strain evidence="1">AVDCRST_MAG94</strain>
    </source>
</reference>
<accession>A0A6J4NNH9</accession>
<proteinExistence type="predicted"/>
<organism evidence="1">
    <name type="scientific">uncultured Leptolyngbya sp</name>
    <dbReference type="NCBI Taxonomy" id="332963"/>
    <lineage>
        <taxon>Bacteria</taxon>
        <taxon>Bacillati</taxon>
        <taxon>Cyanobacteriota</taxon>
        <taxon>Cyanophyceae</taxon>
        <taxon>Leptolyngbyales</taxon>
        <taxon>Leptolyngbyaceae</taxon>
        <taxon>Leptolyngbya group</taxon>
        <taxon>Leptolyngbya</taxon>
        <taxon>environmental samples</taxon>
    </lineage>
</organism>
<dbReference type="AlphaFoldDB" id="A0A6J4NNH9"/>
<name>A0A6J4NNH9_9CYAN</name>
<gene>
    <name evidence="1" type="ORF">AVDCRST_MAG94-5362</name>
</gene>